<organism evidence="2 3">
    <name type="scientific">Thermosulfidibacter takaii (strain DSM 17441 / JCM 13301 / NBRC 103674 / ABI70S6)</name>
    <dbReference type="NCBI Taxonomy" id="1298851"/>
    <lineage>
        <taxon>Bacteria</taxon>
        <taxon>Pseudomonadati</taxon>
        <taxon>Thermosulfidibacterota</taxon>
        <taxon>Thermosulfidibacteria</taxon>
        <taxon>Thermosulfidibacterales</taxon>
        <taxon>Thermosulfidibacteraceae</taxon>
    </lineage>
</organism>
<dbReference type="PIRSF" id="PIRSF004649">
    <property type="entry name" value="MlaC"/>
    <property type="match status" value="1"/>
</dbReference>
<evidence type="ECO:0000313" key="2">
    <source>
        <dbReference type="EMBL" id="BAT71240.1"/>
    </source>
</evidence>
<dbReference type="STRING" id="1298851.TST_0432"/>
<dbReference type="PANTHER" id="PTHR36573">
    <property type="entry name" value="INTERMEMBRANE PHOSPHOLIPID TRANSPORT SYSTEM BINDING PROTEIN MLAC"/>
    <property type="match status" value="1"/>
</dbReference>
<evidence type="ECO:0000256" key="1">
    <source>
        <dbReference type="SAM" id="SignalP"/>
    </source>
</evidence>
<accession>A0A0S3QSC9</accession>
<protein>
    <submittedName>
        <fullName evidence="2">Toluene tolerance protein</fullName>
    </submittedName>
</protein>
<dbReference type="PANTHER" id="PTHR36573:SF1">
    <property type="entry name" value="INTERMEMBRANE PHOSPHOLIPID TRANSPORT SYSTEM BINDING PROTEIN MLAC"/>
    <property type="match status" value="1"/>
</dbReference>
<dbReference type="Pfam" id="PF05494">
    <property type="entry name" value="MlaC"/>
    <property type="match status" value="1"/>
</dbReference>
<name>A0A0S3QSC9_THET7</name>
<feature type="signal peptide" evidence="1">
    <location>
        <begin position="1"/>
        <end position="20"/>
    </location>
</feature>
<proteinExistence type="predicted"/>
<sequence length="192" mass="22570">MRRFAVVVVIIFIACSVVQASSTPMEIVKNYIDQVINTLTNKELKITEKKERIEDILEKAIDWPYVSKMVLGLHYKEVKPKEFERFTYLFKEFIKKVYARKFLKYSGEKIVYHKESIDNDIATVTMSLITTKGQKIPIACRLHNVNGQWLIYDVLVEGISMVNNYRIQIHRIITQKGFDHLMKILKKKAKKK</sequence>
<dbReference type="EMBL" id="AP013035">
    <property type="protein sequence ID" value="BAT71240.1"/>
    <property type="molecule type" value="Genomic_DNA"/>
</dbReference>
<dbReference type="KEGG" id="ttk:TST_0432"/>
<dbReference type="Proteomes" id="UP000063234">
    <property type="component" value="Chromosome"/>
</dbReference>
<dbReference type="Gene3D" id="3.10.450.710">
    <property type="entry name" value="Tgt2/MlaC"/>
    <property type="match status" value="1"/>
</dbReference>
<gene>
    <name evidence="2" type="primary">ttg2</name>
    <name evidence="2" type="ORF">TST_0432</name>
</gene>
<dbReference type="OrthoDB" id="9798905at2"/>
<dbReference type="PROSITE" id="PS51257">
    <property type="entry name" value="PROKAR_LIPOPROTEIN"/>
    <property type="match status" value="1"/>
</dbReference>
<reference evidence="3" key="1">
    <citation type="journal article" date="2018" name="Science">
        <title>A primordial and reversible TCA cycle in a facultatively chemolithoautotrophic thermophile.</title>
        <authorList>
            <person name="Nunoura T."/>
            <person name="Chikaraishi Y."/>
            <person name="Izaki R."/>
            <person name="Suwa T."/>
            <person name="Sato T."/>
            <person name="Harada T."/>
            <person name="Mori K."/>
            <person name="Kato Y."/>
            <person name="Miyazaki M."/>
            <person name="Shimamura S."/>
            <person name="Yanagawa K."/>
            <person name="Shuto A."/>
            <person name="Ohkouchi N."/>
            <person name="Fujita N."/>
            <person name="Takaki Y."/>
            <person name="Atomi H."/>
            <person name="Takai K."/>
        </authorList>
    </citation>
    <scope>NUCLEOTIDE SEQUENCE [LARGE SCALE GENOMIC DNA]</scope>
    <source>
        <strain evidence="3">DSM 17441 / JCM 13301 / NBRC 103674 / ABI70S6</strain>
    </source>
</reference>
<keyword evidence="3" id="KW-1185">Reference proteome</keyword>
<dbReference type="InterPro" id="IPR008869">
    <property type="entry name" value="MlaC/ttg2D"/>
</dbReference>
<evidence type="ECO:0000313" key="3">
    <source>
        <dbReference type="Proteomes" id="UP000063234"/>
    </source>
</evidence>
<feature type="chain" id="PRO_5006616374" evidence="1">
    <location>
        <begin position="21"/>
        <end position="192"/>
    </location>
</feature>
<dbReference type="RefSeq" id="WP_068549159.1">
    <property type="nucleotide sequence ID" value="NZ_AP013035.1"/>
</dbReference>
<keyword evidence="1" id="KW-0732">Signal</keyword>
<dbReference type="AlphaFoldDB" id="A0A0S3QSC9"/>
<dbReference type="InterPro" id="IPR042245">
    <property type="entry name" value="Tgt2/MlaC_sf"/>
</dbReference>